<evidence type="ECO:0000313" key="3">
    <source>
        <dbReference type="EMBL" id="ELZ04984.1"/>
    </source>
</evidence>
<dbReference type="AlphaFoldDB" id="M0B5S1"/>
<evidence type="ECO:0000259" key="2">
    <source>
        <dbReference type="Pfam" id="PF19291"/>
    </source>
</evidence>
<feature type="compositionally biased region" description="Basic and acidic residues" evidence="1">
    <location>
        <begin position="146"/>
        <end position="159"/>
    </location>
</feature>
<protein>
    <submittedName>
        <fullName evidence="3">Glycoside hydrolase 15-like protein</fullName>
    </submittedName>
</protein>
<sequence>MSVTESGAYPPIEAYGVVGNLETCALVAPNGSVDWFPFPHLESSSILAAILDAECGGRFRITPADSFETDRRYVDDTNVLETTFQTDGATVTVTDFLPPAGRVAHPKKVLYRKVTCMDGTVDLEVELDPQYDMETKPTPDSDSADIDPRTDAKSHATTR</sequence>
<dbReference type="PATRIC" id="fig|29540.5.peg.706"/>
<name>M0B5S1_NATA1</name>
<accession>M0B5S1</accession>
<dbReference type="InterPro" id="IPR045582">
    <property type="entry name" value="Trehalase-like_N"/>
</dbReference>
<feature type="region of interest" description="Disordered" evidence="1">
    <location>
        <begin position="127"/>
        <end position="159"/>
    </location>
</feature>
<dbReference type="STRING" id="29540.C481_03507"/>
<evidence type="ECO:0000256" key="1">
    <source>
        <dbReference type="SAM" id="MobiDB-lite"/>
    </source>
</evidence>
<dbReference type="GO" id="GO:0016787">
    <property type="term" value="F:hydrolase activity"/>
    <property type="evidence" value="ECO:0007669"/>
    <property type="project" value="UniProtKB-KW"/>
</dbReference>
<comment type="caution">
    <text evidence="3">The sequence shown here is derived from an EMBL/GenBank/DDBJ whole genome shotgun (WGS) entry which is preliminary data.</text>
</comment>
<dbReference type="Proteomes" id="UP000011554">
    <property type="component" value="Unassembled WGS sequence"/>
</dbReference>
<dbReference type="eggNOG" id="arCOG03286">
    <property type="taxonomic scope" value="Archaea"/>
</dbReference>
<feature type="domain" description="Trehalase-like N-terminal" evidence="2">
    <location>
        <begin position="10"/>
        <end position="132"/>
    </location>
</feature>
<dbReference type="EMBL" id="AOIO01000010">
    <property type="protein sequence ID" value="ELZ04984.1"/>
    <property type="molecule type" value="Genomic_DNA"/>
</dbReference>
<dbReference type="Pfam" id="PF19291">
    <property type="entry name" value="TREH_N"/>
    <property type="match status" value="1"/>
</dbReference>
<organism evidence="3 4">
    <name type="scientific">Natrialba asiatica (strain ATCC 700177 / DSM 12278 / JCM 9576 / FERM P-10747 / NBRC 102637 / 172P1)</name>
    <dbReference type="NCBI Taxonomy" id="29540"/>
    <lineage>
        <taxon>Archaea</taxon>
        <taxon>Methanobacteriati</taxon>
        <taxon>Methanobacteriota</taxon>
        <taxon>Stenosarchaea group</taxon>
        <taxon>Halobacteria</taxon>
        <taxon>Halobacteriales</taxon>
        <taxon>Natrialbaceae</taxon>
        <taxon>Natrialba</taxon>
    </lineage>
</organism>
<evidence type="ECO:0000313" key="4">
    <source>
        <dbReference type="Proteomes" id="UP000011554"/>
    </source>
</evidence>
<reference evidence="3 4" key="1">
    <citation type="journal article" date="2014" name="PLoS Genet.">
        <title>Phylogenetically driven sequencing of extremely halophilic archaea reveals strategies for static and dynamic osmo-response.</title>
        <authorList>
            <person name="Becker E.A."/>
            <person name="Seitzer P.M."/>
            <person name="Tritt A."/>
            <person name="Larsen D."/>
            <person name="Krusor M."/>
            <person name="Yao A.I."/>
            <person name="Wu D."/>
            <person name="Madern D."/>
            <person name="Eisen J.A."/>
            <person name="Darling A.E."/>
            <person name="Facciotti M.T."/>
        </authorList>
    </citation>
    <scope>NUCLEOTIDE SEQUENCE [LARGE SCALE GENOMIC DNA]</scope>
    <source>
        <strain evidence="3 4">DSM 12278</strain>
    </source>
</reference>
<proteinExistence type="predicted"/>
<gene>
    <name evidence="3" type="ORF">C481_03507</name>
</gene>
<keyword evidence="4" id="KW-1185">Reference proteome</keyword>
<keyword evidence="3" id="KW-0378">Hydrolase</keyword>